<protein>
    <submittedName>
        <fullName evidence="2">(California timema) hypothetical protein</fullName>
    </submittedName>
</protein>
<proteinExistence type="predicted"/>
<feature type="transmembrane region" description="Helical" evidence="1">
    <location>
        <begin position="142"/>
        <end position="161"/>
    </location>
</feature>
<reference evidence="2" key="1">
    <citation type="submission" date="2020-11" db="EMBL/GenBank/DDBJ databases">
        <authorList>
            <person name="Tran Van P."/>
        </authorList>
    </citation>
    <scope>NUCLEOTIDE SEQUENCE</scope>
</reference>
<dbReference type="EMBL" id="OE179242">
    <property type="protein sequence ID" value="CAD7568149.1"/>
    <property type="molecule type" value="Genomic_DNA"/>
</dbReference>
<organism evidence="2">
    <name type="scientific">Timema californicum</name>
    <name type="common">California timema</name>
    <name type="synonym">Walking stick</name>
    <dbReference type="NCBI Taxonomy" id="61474"/>
    <lineage>
        <taxon>Eukaryota</taxon>
        <taxon>Metazoa</taxon>
        <taxon>Ecdysozoa</taxon>
        <taxon>Arthropoda</taxon>
        <taxon>Hexapoda</taxon>
        <taxon>Insecta</taxon>
        <taxon>Pterygota</taxon>
        <taxon>Neoptera</taxon>
        <taxon>Polyneoptera</taxon>
        <taxon>Phasmatodea</taxon>
        <taxon>Timematodea</taxon>
        <taxon>Timematoidea</taxon>
        <taxon>Timematidae</taxon>
        <taxon>Timema</taxon>
    </lineage>
</organism>
<evidence type="ECO:0000256" key="1">
    <source>
        <dbReference type="SAM" id="Phobius"/>
    </source>
</evidence>
<accession>A0A7R9P3F1</accession>
<keyword evidence="1" id="KW-0812">Transmembrane</keyword>
<gene>
    <name evidence="2" type="ORF">TCMB3V08_LOCUS922</name>
</gene>
<evidence type="ECO:0000313" key="2">
    <source>
        <dbReference type="EMBL" id="CAD7568149.1"/>
    </source>
</evidence>
<dbReference type="AlphaFoldDB" id="A0A7R9P3F1"/>
<name>A0A7R9P3F1_TIMCA</name>
<keyword evidence="1" id="KW-1133">Transmembrane helix</keyword>
<keyword evidence="1" id="KW-0472">Membrane</keyword>
<sequence length="204" mass="22657">MVHPTEIRTSISPSSEVELNTTSALANYATEAGIQFILNHKRDCLASGPTLRKYACIMLFFHRYPIGNYPNWWSRKANVSRSWKQRTWQFVLEGVAAPNSYSNLSTTSEQRGGLQVSNALIVYPIYGMSVGSSSVQWLKNQVILALIVYPIYGMSVVFSAITSAGDCNDLGNKKLSYYDYDIASGGDNGCVRDYTRVTCHDKGV</sequence>